<dbReference type="InterPro" id="IPR005656">
    <property type="entry name" value="MmgE_PrpD"/>
</dbReference>
<comment type="similarity">
    <text evidence="1">Belongs to the PrpD family.</text>
</comment>
<dbReference type="EMBL" id="JBHRRZ010000033">
    <property type="protein sequence ID" value="MFC2949186.1"/>
    <property type="molecule type" value="Genomic_DNA"/>
</dbReference>
<evidence type="ECO:0000256" key="1">
    <source>
        <dbReference type="ARBA" id="ARBA00006174"/>
    </source>
</evidence>
<dbReference type="InterPro" id="IPR045336">
    <property type="entry name" value="MmgE_PrpD_N"/>
</dbReference>
<dbReference type="RefSeq" id="WP_390307033.1">
    <property type="nucleotide sequence ID" value="NZ_JBHRRZ010000033.1"/>
</dbReference>
<dbReference type="InterPro" id="IPR042188">
    <property type="entry name" value="MmgE/PrpD_sf_2"/>
</dbReference>
<feature type="domain" description="MmgE/PrpD N-terminal" evidence="2">
    <location>
        <begin position="15"/>
        <end position="251"/>
    </location>
</feature>
<dbReference type="PANTHER" id="PTHR16943">
    <property type="entry name" value="2-METHYLCITRATE DEHYDRATASE-RELATED"/>
    <property type="match status" value="1"/>
</dbReference>
<proteinExistence type="inferred from homology"/>
<sequence length="458" mass="50100">MPQTETVSSEMSFFQLNFEDLSTTVIDRVKYLTLDFIGLAARGSMFESSKPLQNFIHKAGGVGEGSVIGQQGLKPLPQYAALANGAAAHSLELDDVINESSLHPAVAVFPTALAVGEEGRKSGKDFIISSVIGYELMSRLGAALKPSEVYKKGFHPTGLMGTFAAAATSAKLLNLSAEKLSNALGIAGSQTSSSMEFLQTGAWTKRLHPGWASHSGIIAAQLAEGGFTGPASIFTGKYGFAQAHSDNYDLSQLNQAFDMNENAILKTSIKPHACCRYKQGPLDLILDMVKENDLTPEDINEIKIHLVGTALPIVVDPQEEKRRPKSSVDAQFSMHFGAAVATVYRKTLLEQYSNEVTEDPTVVSMMDKVICVRDEELEKEFPLKWPARVIIDSKKGVMDKSIDYPKGDPENPLSWKEMIEKFKYVTSPVYSEEQQSLIIDKVRGMEKLEDINELANIL</sequence>
<dbReference type="Gene3D" id="3.30.1330.120">
    <property type="entry name" value="2-methylcitrate dehydratase PrpD"/>
    <property type="match status" value="1"/>
</dbReference>
<dbReference type="SUPFAM" id="SSF103378">
    <property type="entry name" value="2-methylcitrate dehydratase PrpD"/>
    <property type="match status" value="1"/>
</dbReference>
<name>A0ABV7A7W2_9BACI</name>
<evidence type="ECO:0000259" key="2">
    <source>
        <dbReference type="Pfam" id="PF03972"/>
    </source>
</evidence>
<dbReference type="Proteomes" id="UP001595387">
    <property type="component" value="Unassembled WGS sequence"/>
</dbReference>
<gene>
    <name evidence="4" type="ORF">ACFODW_12755</name>
</gene>
<dbReference type="InterPro" id="IPR042183">
    <property type="entry name" value="MmgE/PrpD_sf_1"/>
</dbReference>
<dbReference type="PANTHER" id="PTHR16943:SF8">
    <property type="entry name" value="2-METHYLCITRATE DEHYDRATASE"/>
    <property type="match status" value="1"/>
</dbReference>
<evidence type="ECO:0000259" key="3">
    <source>
        <dbReference type="Pfam" id="PF19305"/>
    </source>
</evidence>
<evidence type="ECO:0000313" key="5">
    <source>
        <dbReference type="Proteomes" id="UP001595387"/>
    </source>
</evidence>
<dbReference type="Gene3D" id="1.10.4100.10">
    <property type="entry name" value="2-methylcitrate dehydratase PrpD"/>
    <property type="match status" value="1"/>
</dbReference>
<protein>
    <submittedName>
        <fullName evidence="4">MmgE/PrpD family protein</fullName>
    </submittedName>
</protein>
<evidence type="ECO:0000313" key="4">
    <source>
        <dbReference type="EMBL" id="MFC2949186.1"/>
    </source>
</evidence>
<accession>A0ABV7A7W2</accession>
<organism evidence="4 5">
    <name type="scientific">Virgibacillus sediminis</name>
    <dbReference type="NCBI Taxonomy" id="202260"/>
    <lineage>
        <taxon>Bacteria</taxon>
        <taxon>Bacillati</taxon>
        <taxon>Bacillota</taxon>
        <taxon>Bacilli</taxon>
        <taxon>Bacillales</taxon>
        <taxon>Bacillaceae</taxon>
        <taxon>Virgibacillus</taxon>
    </lineage>
</organism>
<comment type="caution">
    <text evidence="4">The sequence shown here is derived from an EMBL/GenBank/DDBJ whole genome shotgun (WGS) entry which is preliminary data.</text>
</comment>
<dbReference type="InterPro" id="IPR036148">
    <property type="entry name" value="MmgE/PrpD_sf"/>
</dbReference>
<dbReference type="Pfam" id="PF19305">
    <property type="entry name" value="MmgE_PrpD_C"/>
    <property type="match status" value="1"/>
</dbReference>
<reference evidence="5" key="1">
    <citation type="journal article" date="2019" name="Int. J. Syst. Evol. Microbiol.">
        <title>The Global Catalogue of Microorganisms (GCM) 10K type strain sequencing project: providing services to taxonomists for standard genome sequencing and annotation.</title>
        <authorList>
            <consortium name="The Broad Institute Genomics Platform"/>
            <consortium name="The Broad Institute Genome Sequencing Center for Infectious Disease"/>
            <person name="Wu L."/>
            <person name="Ma J."/>
        </authorList>
    </citation>
    <scope>NUCLEOTIDE SEQUENCE [LARGE SCALE GENOMIC DNA]</scope>
    <source>
        <strain evidence="5">KCTC 13193</strain>
    </source>
</reference>
<feature type="domain" description="MmgE/PrpD C-terminal" evidence="3">
    <location>
        <begin position="272"/>
        <end position="440"/>
    </location>
</feature>
<keyword evidence="5" id="KW-1185">Reference proteome</keyword>
<dbReference type="Pfam" id="PF03972">
    <property type="entry name" value="MmgE_PrpD_N"/>
    <property type="match status" value="1"/>
</dbReference>
<dbReference type="InterPro" id="IPR045337">
    <property type="entry name" value="MmgE_PrpD_C"/>
</dbReference>